<dbReference type="Pfam" id="PF14353">
    <property type="entry name" value="CpXC"/>
    <property type="match status" value="1"/>
</dbReference>
<dbReference type="Proteomes" id="UP000753256">
    <property type="component" value="Unassembled WGS sequence"/>
</dbReference>
<evidence type="ECO:0000313" key="2">
    <source>
        <dbReference type="EMBL" id="HJG37456.1"/>
    </source>
</evidence>
<protein>
    <submittedName>
        <fullName evidence="2">CpXC domain-containing protein</fullName>
    </submittedName>
</protein>
<accession>A0A921LTJ9</accession>
<evidence type="ECO:0000259" key="1">
    <source>
        <dbReference type="Pfam" id="PF14353"/>
    </source>
</evidence>
<reference evidence="2" key="2">
    <citation type="submission" date="2021-09" db="EMBL/GenBank/DDBJ databases">
        <authorList>
            <person name="Gilroy R."/>
        </authorList>
    </citation>
    <scope>NUCLEOTIDE SEQUENCE</scope>
    <source>
        <strain evidence="2">ChiHjej13B12-9602</strain>
    </source>
</reference>
<dbReference type="AlphaFoldDB" id="A0A921LTJ9"/>
<comment type="caution">
    <text evidence="2">The sequence shown here is derived from an EMBL/GenBank/DDBJ whole genome shotgun (WGS) entry which is preliminary data.</text>
</comment>
<feature type="domain" description="CpXC" evidence="1">
    <location>
        <begin position="249"/>
        <end position="370"/>
    </location>
</feature>
<dbReference type="InterPro" id="IPR025682">
    <property type="entry name" value="CpXC_dom"/>
</dbReference>
<sequence>MGGSYENGPYIPAEHERYGLLPHCRAKGGEVFSFPSMLDDVDERIRTWEAENVGTQASNGESERGGDSTRIVPYGMKSHAEYYGVLERYSVEIAPDDPQLARDIRTLEKIMKLMNVKEEWSIVRYVGDQCDEVRGLSLTKGRCYYWPCSESCPKYEGVIDDEEFTSYLYPCDPNSWEIISDPTGMAARALAGEADTVSAWFIEERRADPDSLQGWALANGVVVKQTVAPGYENEEAGLWKQSERDVVALSCPNCGKRFEFAAWTLVNVDESREASELLRADRLSEFTCPDCGYTASLVHPCLCLMPSHRAVIYQVDHEEMRAGCIAMFDSLKRDAFPCERYRIARDRHELREKFLLFETGLDDRALECLKIGVTGQAKVDGIVPVDVECRVVLRGIGDDGDLHLAIEVGEDTYLSDMPVDALRLFSEPLAASSIADEQPYIVDRTWADHAYDVLDREGLLG</sequence>
<evidence type="ECO:0000313" key="3">
    <source>
        <dbReference type="Proteomes" id="UP000753256"/>
    </source>
</evidence>
<reference evidence="2" key="1">
    <citation type="journal article" date="2021" name="PeerJ">
        <title>Extensive microbial diversity within the chicken gut microbiome revealed by metagenomics and culture.</title>
        <authorList>
            <person name="Gilroy R."/>
            <person name="Ravi A."/>
            <person name="Getino M."/>
            <person name="Pursley I."/>
            <person name="Horton D.L."/>
            <person name="Alikhan N.F."/>
            <person name="Baker D."/>
            <person name="Gharbi K."/>
            <person name="Hall N."/>
            <person name="Watson M."/>
            <person name="Adriaenssens E.M."/>
            <person name="Foster-Nyarko E."/>
            <person name="Jarju S."/>
            <person name="Secka A."/>
            <person name="Antonio M."/>
            <person name="Oren A."/>
            <person name="Chaudhuri R.R."/>
            <person name="La Ragione R."/>
            <person name="Hildebrand F."/>
            <person name="Pallen M.J."/>
        </authorList>
    </citation>
    <scope>NUCLEOTIDE SEQUENCE</scope>
    <source>
        <strain evidence="2">ChiHjej13B12-9602</strain>
    </source>
</reference>
<name>A0A921LTJ9_9ACTN</name>
<dbReference type="EMBL" id="DYUZ01000028">
    <property type="protein sequence ID" value="HJG37456.1"/>
    <property type="molecule type" value="Genomic_DNA"/>
</dbReference>
<organism evidence="2 3">
    <name type="scientific">Enorma phocaeensis</name>
    <dbReference type="NCBI Taxonomy" id="1871019"/>
    <lineage>
        <taxon>Bacteria</taxon>
        <taxon>Bacillati</taxon>
        <taxon>Actinomycetota</taxon>
        <taxon>Coriobacteriia</taxon>
        <taxon>Coriobacteriales</taxon>
        <taxon>Coriobacteriaceae</taxon>
        <taxon>Enorma</taxon>
    </lineage>
</organism>
<gene>
    <name evidence="2" type="ORF">K8V70_06310</name>
</gene>
<dbReference type="RefSeq" id="WP_273190290.1">
    <property type="nucleotide sequence ID" value="NZ_DYUZ01000028.1"/>
</dbReference>
<proteinExistence type="predicted"/>